<keyword evidence="2" id="KW-1185">Reference proteome</keyword>
<dbReference type="EMBL" id="SRZC01000016">
    <property type="protein sequence ID" value="TGX81469.1"/>
    <property type="molecule type" value="Genomic_DNA"/>
</dbReference>
<protein>
    <submittedName>
        <fullName evidence="1">DNA polymerase I</fullName>
        <ecNumber evidence="1">2.7.7.7</ecNumber>
    </submittedName>
</protein>
<organism evidence="1 2">
    <name type="scientific">Palleniella muris</name>
    <dbReference type="NCBI Taxonomy" id="3038145"/>
    <lineage>
        <taxon>Bacteria</taxon>
        <taxon>Pseudomonadati</taxon>
        <taxon>Bacteroidota</taxon>
        <taxon>Bacteroidia</taxon>
        <taxon>Bacteroidales</taxon>
        <taxon>Prevotellaceae</taxon>
        <taxon>Palleniella</taxon>
    </lineage>
</organism>
<keyword evidence="1" id="KW-0548">Nucleotidyltransferase</keyword>
<dbReference type="Proteomes" id="UP000308886">
    <property type="component" value="Unassembled WGS sequence"/>
</dbReference>
<evidence type="ECO:0000313" key="1">
    <source>
        <dbReference type="EMBL" id="TGX81469.1"/>
    </source>
</evidence>
<reference evidence="1" key="1">
    <citation type="submission" date="2019-04" db="EMBL/GenBank/DDBJ databases">
        <title>Microbes associate with the intestines of laboratory mice.</title>
        <authorList>
            <person name="Navarre W."/>
            <person name="Wong E."/>
            <person name="Huang K."/>
            <person name="Tropini C."/>
            <person name="Ng K."/>
            <person name="Yu B."/>
        </authorList>
    </citation>
    <scope>NUCLEOTIDE SEQUENCE</scope>
    <source>
        <strain evidence="1">NM73_A23</strain>
    </source>
</reference>
<keyword evidence="1" id="KW-0808">Transferase</keyword>
<accession>A0AC61QNY5</accession>
<sequence>MEKIFLIDAYALIYRSYYALLNSNFYSTQMQMNTGTIHGFMNTLQEVLSKEKPTHVGVAFDHGKTFRHEAYPPYKAQRQETPEDIKAAVPVIKDLLTAMNIPILQVDGFEADDIIGALATQLDKENSDETAEKQIFMLTPDKDYGQLVTENVFMYKPRFKGGYDVLGEKEICEKYSISSAKQVIDILALMGDSADNFPGCPGVGEKTAVKLINEWGSCENLIEHASEVKGALGKKVQEHIEDIRISKFLAEIRTDIPEISDNLPTLLRNMEYGEWDIRELTRQLDLLELRQIKKKFLAIANGDDKEANLSAEDPNSETIEEKVVSGYDLFGEPVYKTVKVKKINTHTPPSGQVQENIARNTGLSLPHYTSKLIETEEQTKNICDFILTTKSVGFHLETTISAPMTAEIVSLTLVSGSKAYFVPLPPERREAEKRLAILEPIFSNERIEKVGHDLKAKMILLHRYGITMRGTMRDVMIAHYLLECGLNPKHTINDIAFDCFKHIPANFEELKKVIREEMKAEGKKAPYLRDMTLRDFPVEKAMAYATERAFIATASWDIFRKRLEETEGQWHIFNDIEMPLMEVLCDMELTGIAIDLDALKEVSRVFNERLAAHEQKIYELAGEEFTLTNPKKLGVILFEKLRLMEKPKKTKTGQYATGEEILTPLRKKHPIINEILEYKGLKKLINTYVDALPLLVNPETGRIHTTFNQCVTTTGRLSSSDPNLQNIPVRNEDGKEIRKCFIPLQGNSEIVTRGTFKTSSPEDTKNLFFSADYSQIELRVMAHLSADERMVSAFRNGEDIHRATAATVYHKQPEEVAPEERSKAKRADFGIIYGITQFGLAQNMGIERSEAKQLMDGFFITFPKIRDFMEECKEKARQKEYAETMLLRRRYLRLITSGNGTERALAEREAMNSPVQGTAADIIKIAMVRIFRRFREEHLQSKMLLQVHDELNFSVLPEEKEQVERIVIEEMQSAAKLSVPLIADFGWGTNWLEAH</sequence>
<gene>
    <name evidence="1" type="primary">polA</name>
    <name evidence="1" type="ORF">E5358_10045</name>
</gene>
<proteinExistence type="predicted"/>
<dbReference type="EC" id="2.7.7.7" evidence="1"/>
<comment type="caution">
    <text evidence="1">The sequence shown here is derived from an EMBL/GenBank/DDBJ whole genome shotgun (WGS) entry which is preliminary data.</text>
</comment>
<name>A0AC61QNY5_9BACT</name>
<evidence type="ECO:0000313" key="2">
    <source>
        <dbReference type="Proteomes" id="UP000308886"/>
    </source>
</evidence>